<feature type="repeat" description="TPR" evidence="3">
    <location>
        <begin position="1067"/>
        <end position="1100"/>
    </location>
</feature>
<evidence type="ECO:0000256" key="1">
    <source>
        <dbReference type="ARBA" id="ARBA00022737"/>
    </source>
</evidence>
<dbReference type="PANTHER" id="PTHR45641">
    <property type="entry name" value="TETRATRICOPEPTIDE REPEAT PROTEIN (AFU_ORTHOLOGUE AFUA_6G03870)"/>
    <property type="match status" value="1"/>
</dbReference>
<gene>
    <name evidence="5" type="primary">nphp3</name>
    <name evidence="5" type="ORF">AWC38_SpisGene9225</name>
</gene>
<feature type="repeat" description="TPR" evidence="3">
    <location>
        <begin position="899"/>
        <end position="932"/>
    </location>
</feature>
<reference evidence="6" key="1">
    <citation type="journal article" date="2017" name="bioRxiv">
        <title>Comparative analysis of the genomes of Stylophora pistillata and Acropora digitifera provides evidence for extensive differences between species of corals.</title>
        <authorList>
            <person name="Voolstra C.R."/>
            <person name="Li Y."/>
            <person name="Liew Y.J."/>
            <person name="Baumgarten S."/>
            <person name="Zoccola D."/>
            <person name="Flot J.-F."/>
            <person name="Tambutte S."/>
            <person name="Allemand D."/>
            <person name="Aranda M."/>
        </authorList>
    </citation>
    <scope>NUCLEOTIDE SEQUENCE [LARGE SCALE GENOMIC DNA]</scope>
</reference>
<dbReference type="InterPro" id="IPR019734">
    <property type="entry name" value="TPR_rpt"/>
</dbReference>
<feature type="region of interest" description="Disordered" evidence="4">
    <location>
        <begin position="306"/>
        <end position="330"/>
    </location>
</feature>
<evidence type="ECO:0000313" key="6">
    <source>
        <dbReference type="Proteomes" id="UP000225706"/>
    </source>
</evidence>
<dbReference type="SUPFAM" id="SSF48452">
    <property type="entry name" value="TPR-like"/>
    <property type="match status" value="3"/>
</dbReference>
<feature type="compositionally biased region" description="Polar residues" evidence="4">
    <location>
        <begin position="308"/>
        <end position="323"/>
    </location>
</feature>
<dbReference type="SMART" id="SM00028">
    <property type="entry name" value="TPR"/>
    <property type="match status" value="7"/>
</dbReference>
<keyword evidence="6" id="KW-1185">Reference proteome</keyword>
<dbReference type="Proteomes" id="UP000225706">
    <property type="component" value="Unassembled WGS sequence"/>
</dbReference>
<name>A0A2B4SAH9_STYPI</name>
<evidence type="ECO:0000256" key="4">
    <source>
        <dbReference type="SAM" id="MobiDB-lite"/>
    </source>
</evidence>
<evidence type="ECO:0000313" key="5">
    <source>
        <dbReference type="EMBL" id="PFX26109.1"/>
    </source>
</evidence>
<dbReference type="OrthoDB" id="626167at2759"/>
<evidence type="ECO:0000256" key="3">
    <source>
        <dbReference type="PROSITE-ProRule" id="PRU00339"/>
    </source>
</evidence>
<feature type="repeat" description="TPR" evidence="3">
    <location>
        <begin position="1109"/>
        <end position="1142"/>
    </location>
</feature>
<accession>A0A2B4SAH9</accession>
<proteinExistence type="predicted"/>
<dbReference type="Pfam" id="PF13424">
    <property type="entry name" value="TPR_12"/>
    <property type="match status" value="3"/>
</dbReference>
<organism evidence="5 6">
    <name type="scientific">Stylophora pistillata</name>
    <name type="common">Smooth cauliflower coral</name>
    <dbReference type="NCBI Taxonomy" id="50429"/>
    <lineage>
        <taxon>Eukaryota</taxon>
        <taxon>Metazoa</taxon>
        <taxon>Cnidaria</taxon>
        <taxon>Anthozoa</taxon>
        <taxon>Hexacorallia</taxon>
        <taxon>Scleractinia</taxon>
        <taxon>Astrocoeniina</taxon>
        <taxon>Pocilloporidae</taxon>
        <taxon>Stylophora</taxon>
    </lineage>
</organism>
<dbReference type="PROSITE" id="PS50293">
    <property type="entry name" value="TPR_REGION"/>
    <property type="match status" value="2"/>
</dbReference>
<sequence length="1159" mass="130571">MHKIIKRLRSLYAYAVYAGATKSITMVVLASDKRWLVTLYALNKIVAPDLKDVVKQGMNTLSVNLDGRLTGLATPCTLKTLTYGVVNPPKTTLSYSSFLKGLKFGNINSNFDIHGDDKAAYNYSVNNLVDVAKLYLPDYLAVFSAFDKSMDVAAALRLLGCRKYPLQIFSSSNPLFDIWSLADDVRANVRNKGDHFKELEWTETFFDECFDKLNTLVQCLPLTPGRKDDLLDQLSEWRTEGFKKIVDEDVKDLLENFQNGQLETINEKLDRIATREEEVVETVTKKLGTVEDLLHTVSSQLRDHFRRNGTSVSPTNATLSNGCETRDEENGVTCHVSESSVREELENPSTAVEDELPENQRQLEANESPQIIPNQVPLKFPKSPFCIILKENLKEDSGKARFQELGEVKLHKVAVNKFLGDILPESPREGLFKVTIESQNGDFLGETEIMYLDIVEQVLKNVVTYQENMPMFIRAALPYLNVNSGRGSCDTPNSIRAGISGEQKTSLSVQLLLRLLYKAAEVNAKWFIHLIFNLPAGRIAFDSYKETSWLPEDVASSQGHEEIAQYLRDVKKRFSLNEEGREGRSKDIDWQEIMDAIEPTETEIMDVDEDLCGMSQLKIAQGAGTTTIPESKEDESFHMICNPITEEAKVSPTLKYSIVLGVSGLGVLEQPYARRGGGSSYGAPTATKLLTRYYADYYDIDTYDVVRGGLLSNAVAAKYETPLSLEIAVNYIRNVEVDMQDEDDIRMKIRRCPLLLFDENESGVYIRVHQVTHDAVSNVVGRNTQEREVIVLKAIVKALFQFVEDYKLNDPNDLNSVVKGTRTVPHLRTLVKAIRQTYSKENVSEVAENDIFHTSSTLYFNKLAETCYKYFKFAEAKEYYELSSRIQVKTLGPEHVDVAKRYNSLGIIHRNLGKLGEAKEFYDRALAIRLKKLGPDHVDVASTYENLGNVHCNLGELSQAKEFYDRALAIRLKKLGPDHVDVAKTYANMGSVHYNLVELSQAKEFYDRALAIRLKKRGPDHVDLANTYNNLGCVHSNLGELSQAKEFHHRALAICLKKLGPDHVDVASTYENLGNVHRNLGELSQAKEFYDRALAIRLKQLGPHHVDVAKTYANLGNVHSNLGELSQAKEFYDRALAIRLKKLGPDHVDVAWTLDDQVH</sequence>
<keyword evidence="2 3" id="KW-0802">TPR repeat</keyword>
<feature type="repeat" description="TPR" evidence="3">
    <location>
        <begin position="941"/>
        <end position="974"/>
    </location>
</feature>
<dbReference type="AlphaFoldDB" id="A0A2B4SAH9"/>
<evidence type="ECO:0000256" key="2">
    <source>
        <dbReference type="ARBA" id="ARBA00022803"/>
    </source>
</evidence>
<dbReference type="PROSITE" id="PS50005">
    <property type="entry name" value="TPR"/>
    <property type="match status" value="5"/>
</dbReference>
<dbReference type="InterPro" id="IPR011990">
    <property type="entry name" value="TPR-like_helical_dom_sf"/>
</dbReference>
<protein>
    <submittedName>
        <fullName evidence="5">Nephrocystin-3</fullName>
    </submittedName>
</protein>
<dbReference type="Gene3D" id="1.25.40.10">
    <property type="entry name" value="Tetratricopeptide repeat domain"/>
    <property type="match status" value="2"/>
</dbReference>
<keyword evidence="1" id="KW-0677">Repeat</keyword>
<comment type="caution">
    <text evidence="5">The sequence shown here is derived from an EMBL/GenBank/DDBJ whole genome shotgun (WGS) entry which is preliminary data.</text>
</comment>
<dbReference type="PANTHER" id="PTHR45641:SF19">
    <property type="entry name" value="NEPHROCYSTIN-3"/>
    <property type="match status" value="1"/>
</dbReference>
<dbReference type="EMBL" id="LSMT01000134">
    <property type="protein sequence ID" value="PFX26109.1"/>
    <property type="molecule type" value="Genomic_DNA"/>
</dbReference>
<dbReference type="Pfam" id="PF13181">
    <property type="entry name" value="TPR_8"/>
    <property type="match status" value="1"/>
</dbReference>
<feature type="repeat" description="TPR" evidence="3">
    <location>
        <begin position="983"/>
        <end position="1016"/>
    </location>
</feature>